<evidence type="ECO:0000256" key="1">
    <source>
        <dbReference type="SAM" id="MobiDB-lite"/>
    </source>
</evidence>
<protein>
    <submittedName>
        <fullName evidence="3">Uncharacterized protein</fullName>
    </submittedName>
</protein>
<evidence type="ECO:0000256" key="2">
    <source>
        <dbReference type="SAM" id="SignalP"/>
    </source>
</evidence>
<sequence>MTLTVPCGLFTMSVYALALSSLLPLQLDLTFMHNSIDLFPPQFTIPRSVSFRSSTLGLGIDKNCGGVTYVHFCFDSSTEWLENLNKMESTLNRKSRKEGKRDMQCDGNGRIDLRQGGRKRSSD</sequence>
<dbReference type="AlphaFoldDB" id="A0A9P5N8T1"/>
<dbReference type="EMBL" id="JADNYJ010000725">
    <property type="protein sequence ID" value="KAF8868272.1"/>
    <property type="molecule type" value="Genomic_DNA"/>
</dbReference>
<dbReference type="Proteomes" id="UP000724874">
    <property type="component" value="Unassembled WGS sequence"/>
</dbReference>
<keyword evidence="2" id="KW-0732">Signal</keyword>
<reference evidence="3" key="1">
    <citation type="submission" date="2020-11" db="EMBL/GenBank/DDBJ databases">
        <authorList>
            <consortium name="DOE Joint Genome Institute"/>
            <person name="Ahrendt S."/>
            <person name="Riley R."/>
            <person name="Andreopoulos W."/>
            <person name="LaButti K."/>
            <person name="Pangilinan J."/>
            <person name="Ruiz-duenas F.J."/>
            <person name="Barrasa J.M."/>
            <person name="Sanchez-Garcia M."/>
            <person name="Camarero S."/>
            <person name="Miyauchi S."/>
            <person name="Serrano A."/>
            <person name="Linde D."/>
            <person name="Babiker R."/>
            <person name="Drula E."/>
            <person name="Ayuso-Fernandez I."/>
            <person name="Pacheco R."/>
            <person name="Padilla G."/>
            <person name="Ferreira P."/>
            <person name="Barriuso J."/>
            <person name="Kellner H."/>
            <person name="Castanera R."/>
            <person name="Alfaro M."/>
            <person name="Ramirez L."/>
            <person name="Pisabarro A.G."/>
            <person name="Kuo A."/>
            <person name="Tritt A."/>
            <person name="Lipzen A."/>
            <person name="He G."/>
            <person name="Yan M."/>
            <person name="Ng V."/>
            <person name="Cullen D."/>
            <person name="Martin F."/>
            <person name="Rosso M.-N."/>
            <person name="Henrissat B."/>
            <person name="Hibbett D."/>
            <person name="Martinez A.T."/>
            <person name="Grigoriev I.V."/>
        </authorList>
    </citation>
    <scope>NUCLEOTIDE SEQUENCE</scope>
    <source>
        <strain evidence="3">AH 44721</strain>
    </source>
</reference>
<comment type="caution">
    <text evidence="3">The sequence shown here is derived from an EMBL/GenBank/DDBJ whole genome shotgun (WGS) entry which is preliminary data.</text>
</comment>
<evidence type="ECO:0000313" key="4">
    <source>
        <dbReference type="Proteomes" id="UP000724874"/>
    </source>
</evidence>
<name>A0A9P5N8T1_GYMJU</name>
<proteinExistence type="predicted"/>
<organism evidence="3 4">
    <name type="scientific">Gymnopilus junonius</name>
    <name type="common">Spectacular rustgill mushroom</name>
    <name type="synonym">Gymnopilus spectabilis subsp. junonius</name>
    <dbReference type="NCBI Taxonomy" id="109634"/>
    <lineage>
        <taxon>Eukaryota</taxon>
        <taxon>Fungi</taxon>
        <taxon>Dikarya</taxon>
        <taxon>Basidiomycota</taxon>
        <taxon>Agaricomycotina</taxon>
        <taxon>Agaricomycetes</taxon>
        <taxon>Agaricomycetidae</taxon>
        <taxon>Agaricales</taxon>
        <taxon>Agaricineae</taxon>
        <taxon>Hymenogastraceae</taxon>
        <taxon>Gymnopilus</taxon>
    </lineage>
</organism>
<accession>A0A9P5N8T1</accession>
<evidence type="ECO:0000313" key="3">
    <source>
        <dbReference type="EMBL" id="KAF8868272.1"/>
    </source>
</evidence>
<keyword evidence="4" id="KW-1185">Reference proteome</keyword>
<feature type="region of interest" description="Disordered" evidence="1">
    <location>
        <begin position="91"/>
        <end position="123"/>
    </location>
</feature>
<feature type="signal peptide" evidence="2">
    <location>
        <begin position="1"/>
        <end position="18"/>
    </location>
</feature>
<feature type="compositionally biased region" description="Basic and acidic residues" evidence="1">
    <location>
        <begin position="99"/>
        <end position="123"/>
    </location>
</feature>
<gene>
    <name evidence="3" type="ORF">CPB84DRAFT_1809029</name>
</gene>
<feature type="chain" id="PRO_5040353466" evidence="2">
    <location>
        <begin position="19"/>
        <end position="123"/>
    </location>
</feature>